<sequence length="138" mass="15374">MENEEGKSNDFYVVLGLKKECTASELRNETCAEMAPDCCSPEMNFGKNNLEGTSGSDANFQSFCFGTGGTPTRCQKGEGVREVWGDAGRRREGEWGRRGRGDWEPKRAVSFKPKMNRFIFHLGTVCVAVTYAACIQHF</sequence>
<evidence type="ECO:0000313" key="2">
    <source>
        <dbReference type="Proteomes" id="UP000619265"/>
    </source>
</evidence>
<gene>
    <name evidence="1" type="ORF">F2P56_026007</name>
</gene>
<evidence type="ECO:0000313" key="1">
    <source>
        <dbReference type="EMBL" id="KAF5456536.1"/>
    </source>
</evidence>
<dbReference type="EMBL" id="LIHL02000011">
    <property type="protein sequence ID" value="KAF5456536.1"/>
    <property type="molecule type" value="Genomic_DNA"/>
</dbReference>
<name>A0A833X3Q4_JUGRE</name>
<dbReference type="AlphaFoldDB" id="A0A833X3Q4"/>
<protein>
    <submittedName>
        <fullName evidence="1">Uncharacterized protein</fullName>
    </submittedName>
</protein>
<comment type="caution">
    <text evidence="1">The sequence shown here is derived from an EMBL/GenBank/DDBJ whole genome shotgun (WGS) entry which is preliminary data.</text>
</comment>
<reference evidence="1" key="2">
    <citation type="submission" date="2020-03" db="EMBL/GenBank/DDBJ databases">
        <title>Walnut 2.0.</title>
        <authorList>
            <person name="Marrano A."/>
            <person name="Britton M."/>
            <person name="Zimin A.V."/>
            <person name="Zaini P.A."/>
            <person name="Workman R."/>
            <person name="Puiu D."/>
            <person name="Bianco L."/>
            <person name="Allen B.J."/>
            <person name="Troggio M."/>
            <person name="Leslie C.A."/>
            <person name="Timp W."/>
            <person name="Dendekar A."/>
            <person name="Salzberg S.L."/>
            <person name="Neale D.B."/>
        </authorList>
    </citation>
    <scope>NUCLEOTIDE SEQUENCE</scope>
    <source>
        <tissue evidence="1">Leaves</tissue>
    </source>
</reference>
<dbReference type="Gramene" id="Jr11_27430_p1">
    <property type="protein sequence ID" value="cds.Jr11_27430_p1"/>
    <property type="gene ID" value="Jr11_27430"/>
</dbReference>
<dbReference type="Proteomes" id="UP000619265">
    <property type="component" value="Unassembled WGS sequence"/>
</dbReference>
<reference evidence="1" key="1">
    <citation type="submission" date="2015-10" db="EMBL/GenBank/DDBJ databases">
        <authorList>
            <person name="Martinez-Garcia P.J."/>
            <person name="Crepeau M.W."/>
            <person name="Puiu D."/>
            <person name="Gonzalez-Ibeas D."/>
            <person name="Whalen J."/>
            <person name="Stevens K."/>
            <person name="Paul R."/>
            <person name="Butterfield T."/>
            <person name="Britton M."/>
            <person name="Reagan R."/>
            <person name="Chakraborty S."/>
            <person name="Walawage S.L."/>
            <person name="Vasquez-Gross H.A."/>
            <person name="Cardeno C."/>
            <person name="Famula R."/>
            <person name="Pratt K."/>
            <person name="Kuruganti S."/>
            <person name="Aradhya M.K."/>
            <person name="Leslie C.A."/>
            <person name="Dandekar A.M."/>
            <person name="Salzberg S.L."/>
            <person name="Wegrzyn J.L."/>
            <person name="Langley C.H."/>
            <person name="Neale D.B."/>
        </authorList>
    </citation>
    <scope>NUCLEOTIDE SEQUENCE</scope>
    <source>
        <tissue evidence="1">Leaves</tissue>
    </source>
</reference>
<accession>A0A833X3Q4</accession>
<organism evidence="1 2">
    <name type="scientific">Juglans regia</name>
    <name type="common">English walnut</name>
    <dbReference type="NCBI Taxonomy" id="51240"/>
    <lineage>
        <taxon>Eukaryota</taxon>
        <taxon>Viridiplantae</taxon>
        <taxon>Streptophyta</taxon>
        <taxon>Embryophyta</taxon>
        <taxon>Tracheophyta</taxon>
        <taxon>Spermatophyta</taxon>
        <taxon>Magnoliopsida</taxon>
        <taxon>eudicotyledons</taxon>
        <taxon>Gunneridae</taxon>
        <taxon>Pentapetalae</taxon>
        <taxon>rosids</taxon>
        <taxon>fabids</taxon>
        <taxon>Fagales</taxon>
        <taxon>Juglandaceae</taxon>
        <taxon>Juglans</taxon>
    </lineage>
</organism>
<proteinExistence type="predicted"/>